<evidence type="ECO:0000313" key="3">
    <source>
        <dbReference type="EMBL" id="KZL75130.1"/>
    </source>
</evidence>
<reference evidence="3 4" key="1">
    <citation type="submission" date="2015-06" db="EMBL/GenBank/DDBJ databases">
        <title>Survival trade-offs in plant roots during colonization by closely related pathogenic and mutualistic fungi.</title>
        <authorList>
            <person name="Hacquard S."/>
            <person name="Kracher B."/>
            <person name="Hiruma K."/>
            <person name="Weinman A."/>
            <person name="Muench P."/>
            <person name="Garrido Oter R."/>
            <person name="Ver Loren van Themaat E."/>
            <person name="Dallerey J.-F."/>
            <person name="Damm U."/>
            <person name="Henrissat B."/>
            <person name="Lespinet O."/>
            <person name="Thon M."/>
            <person name="Kemen E."/>
            <person name="McHardy A.C."/>
            <person name="Schulze-Lefert P."/>
            <person name="O'Connell R.J."/>
        </authorList>
    </citation>
    <scope>NUCLEOTIDE SEQUENCE [LARGE SCALE GENOMIC DNA]</scope>
    <source>
        <strain evidence="3 4">0861</strain>
    </source>
</reference>
<evidence type="ECO:0000256" key="1">
    <source>
        <dbReference type="SAM" id="MobiDB-lite"/>
    </source>
</evidence>
<feature type="region of interest" description="Disordered" evidence="1">
    <location>
        <begin position="762"/>
        <end position="927"/>
    </location>
</feature>
<dbReference type="Proteomes" id="UP000076552">
    <property type="component" value="Unassembled WGS sequence"/>
</dbReference>
<keyword evidence="2" id="KW-0472">Membrane</keyword>
<feature type="transmembrane region" description="Helical" evidence="2">
    <location>
        <begin position="29"/>
        <end position="54"/>
    </location>
</feature>
<dbReference type="EMBL" id="LFIV01000026">
    <property type="protein sequence ID" value="KZL75130.1"/>
    <property type="molecule type" value="Genomic_DNA"/>
</dbReference>
<gene>
    <name evidence="3" type="ORF">CT0861_04361</name>
</gene>
<feature type="compositionally biased region" description="Low complexity" evidence="1">
    <location>
        <begin position="449"/>
        <end position="470"/>
    </location>
</feature>
<name>A0A166VZE2_9PEZI</name>
<feature type="compositionally biased region" description="Low complexity" evidence="1">
    <location>
        <begin position="902"/>
        <end position="913"/>
    </location>
</feature>
<feature type="region of interest" description="Disordered" evidence="1">
    <location>
        <begin position="305"/>
        <end position="336"/>
    </location>
</feature>
<evidence type="ECO:0000256" key="2">
    <source>
        <dbReference type="SAM" id="Phobius"/>
    </source>
</evidence>
<keyword evidence="4" id="KW-1185">Reference proteome</keyword>
<accession>A0A166VZE2</accession>
<keyword evidence="2" id="KW-0812">Transmembrane</keyword>
<feature type="compositionally biased region" description="Acidic residues" evidence="1">
    <location>
        <begin position="576"/>
        <end position="587"/>
    </location>
</feature>
<feature type="compositionally biased region" description="Polar residues" evidence="1">
    <location>
        <begin position="852"/>
        <end position="861"/>
    </location>
</feature>
<feature type="compositionally biased region" description="Polar residues" evidence="1">
    <location>
        <begin position="592"/>
        <end position="608"/>
    </location>
</feature>
<feature type="compositionally biased region" description="Basic and acidic residues" evidence="1">
    <location>
        <begin position="481"/>
        <end position="499"/>
    </location>
</feature>
<protein>
    <submittedName>
        <fullName evidence="3">Uncharacterized protein</fullName>
    </submittedName>
</protein>
<feature type="compositionally biased region" description="Acidic residues" evidence="1">
    <location>
        <begin position="529"/>
        <end position="541"/>
    </location>
</feature>
<evidence type="ECO:0000313" key="4">
    <source>
        <dbReference type="Proteomes" id="UP000076552"/>
    </source>
</evidence>
<feature type="compositionally biased region" description="Polar residues" evidence="1">
    <location>
        <begin position="307"/>
        <end position="336"/>
    </location>
</feature>
<feature type="compositionally biased region" description="Polar residues" evidence="1">
    <location>
        <begin position="390"/>
        <end position="409"/>
    </location>
</feature>
<feature type="compositionally biased region" description="Basic and acidic residues" evidence="1">
    <location>
        <begin position="777"/>
        <end position="787"/>
    </location>
</feature>
<feature type="region of interest" description="Disordered" evidence="1">
    <location>
        <begin position="1038"/>
        <end position="1063"/>
    </location>
</feature>
<keyword evidence="2" id="KW-1133">Transmembrane helix</keyword>
<feature type="compositionally biased region" description="Polar residues" evidence="1">
    <location>
        <begin position="818"/>
        <end position="844"/>
    </location>
</feature>
<feature type="region of interest" description="Disordered" evidence="1">
    <location>
        <begin position="390"/>
        <end position="608"/>
    </location>
</feature>
<dbReference type="AlphaFoldDB" id="A0A166VZE2"/>
<organism evidence="3 4">
    <name type="scientific">Colletotrichum tofieldiae</name>
    <dbReference type="NCBI Taxonomy" id="708197"/>
    <lineage>
        <taxon>Eukaryota</taxon>
        <taxon>Fungi</taxon>
        <taxon>Dikarya</taxon>
        <taxon>Ascomycota</taxon>
        <taxon>Pezizomycotina</taxon>
        <taxon>Sordariomycetes</taxon>
        <taxon>Hypocreomycetidae</taxon>
        <taxon>Glomerellales</taxon>
        <taxon>Glomerellaceae</taxon>
        <taxon>Colletotrichum</taxon>
        <taxon>Colletotrichum spaethianum species complex</taxon>
    </lineage>
</organism>
<feature type="compositionally biased region" description="Acidic residues" evidence="1">
    <location>
        <begin position="553"/>
        <end position="562"/>
    </location>
</feature>
<comment type="caution">
    <text evidence="3">The sequence shown here is derived from an EMBL/GenBank/DDBJ whole genome shotgun (WGS) entry which is preliminary data.</text>
</comment>
<feature type="compositionally biased region" description="Basic and acidic residues" evidence="1">
    <location>
        <begin position="713"/>
        <end position="728"/>
    </location>
</feature>
<feature type="region of interest" description="Disordered" evidence="1">
    <location>
        <begin position="107"/>
        <end position="135"/>
    </location>
</feature>
<proteinExistence type="predicted"/>
<feature type="region of interest" description="Disordered" evidence="1">
    <location>
        <begin position="708"/>
        <end position="728"/>
    </location>
</feature>
<sequence length="1188" mass="130297">MATLFDEVCRLSDEISDFFVRTFGIVHGAILFVLLSVAVSSYIALAVLVGIGFLTIHVGNLCKDATRSLRDQWLALPDCDPEKPRTPGTWPGTAFLDFLPPPPPNQAVCDPITDSADPSKDEKKKKKGSNFDAEQNKFMEQIEAKHKKDVAKLNDRYRKKLARLAKQHRHVTDLKDKEVTDLKRRVDELDFDLKRSESSRARLSQLQSTSTDRYDKNMKIPGRIGTMSVRLPMPDFHISDVIDRRKAQATPTFNVTFYKMPKTIVQFEAPVSAAQFPPSAIKAVEQSIVSPVAVTSSAPLQAKPASIVQSSPSTRAQSKAPSSLPGTKQSPALSSPVVVTSPASRCCIFHVSTSAPASAPSSAQSTDRYSAPPQIKSLALMLARLRVRSTANTSASSSPLPSQMPTSAKSPILPPTQPIASPTVKPPPRTPEHSASSGPDFPVAFRPESPSNFPTKSLSSSPSIIRSSSPTAGPISFTISEKNKQEMHHDAENYVKENDGDASDPGIDSDEYDNVDKNRNAGLPPLPDSDAEPNSDDDDEKNSDTEYPLPTELDVEPEEETDANEREYDLPPLPDSDVDSDGEDDDKDLNNRHNNGGSVNAVDQQRLSKSLLHPISAQTPTSSSPAPVVAKAEARNSPVTFIYSQKHESHPVSEELYRKTITGIQLSSGTKTTVTPTRQTAYINASRAQPCFQPTSPNLIILGDQMEVDDEKEDKSKENDDGKFKMELDDPGLLRGGLVISPDVDMVSGSLDTLSRLQQMQLEPDVDMTDAPPKAQRPVDREFEMGDRPISSNAPGANTGGKGEAAEMDVDTDDKQDQPSQMTQPTASETLSHALPSISNSQPGTWRPHASSGVSDENSSGKAAPPDSKPEIKKPVFIIRRAPSNPMVQPKRKSRHPRLEKQPQQSTTSTPQTGFSPTVSVPAPPSLINGSPSEGRITLFQMSGIRSSLAPFTPSFTPHAQLIPDRPARKHSYDEVTGIDEDYDGDVDLSIPFDFDGPPRKILPLPTRVLQAVSAVDNEARRQQALAAKRRWLLAQEQEAASRPDPAIEQSRSRPPPKVASKGVSARDDRLLLFGTSELRRELLHRLQVLWPLLPKTEVDRIRLNNLRAKALVEWRELLKPAGKDKLPDNTYISRDAFEREVGEWMQRVINLMSELNVIPNVGTFLQTWRECVARQEPLPEPKVDANK</sequence>